<evidence type="ECO:0000313" key="3">
    <source>
        <dbReference type="EMBL" id="ACG27952.1"/>
    </source>
</evidence>
<dbReference type="EMBL" id="EU955834">
    <property type="protein sequence ID" value="ACG27952.1"/>
    <property type="molecule type" value="mRNA"/>
</dbReference>
<organism evidence="3">
    <name type="scientific">Zea mays</name>
    <name type="common">Maize</name>
    <dbReference type="NCBI Taxonomy" id="4577"/>
    <lineage>
        <taxon>Eukaryota</taxon>
        <taxon>Viridiplantae</taxon>
        <taxon>Streptophyta</taxon>
        <taxon>Embryophyta</taxon>
        <taxon>Tracheophyta</taxon>
        <taxon>Spermatophyta</taxon>
        <taxon>Magnoliopsida</taxon>
        <taxon>Liliopsida</taxon>
        <taxon>Poales</taxon>
        <taxon>Poaceae</taxon>
        <taxon>PACMAD clade</taxon>
        <taxon>Panicoideae</taxon>
        <taxon>Andropogonodae</taxon>
        <taxon>Andropogoneae</taxon>
        <taxon>Tripsacinae</taxon>
        <taxon>Zea</taxon>
    </lineage>
</organism>
<keyword evidence="2" id="KW-1133">Transmembrane helix</keyword>
<keyword evidence="2" id="KW-0472">Membrane</keyword>
<dbReference type="AlphaFoldDB" id="B6SSW9"/>
<name>B6SSW9_MAIZE</name>
<evidence type="ECO:0000256" key="2">
    <source>
        <dbReference type="SAM" id="Phobius"/>
    </source>
</evidence>
<feature type="transmembrane region" description="Helical" evidence="2">
    <location>
        <begin position="29"/>
        <end position="49"/>
    </location>
</feature>
<feature type="compositionally biased region" description="Basic and acidic residues" evidence="1">
    <location>
        <begin position="1"/>
        <end position="11"/>
    </location>
</feature>
<protein>
    <submittedName>
        <fullName evidence="3">Uncharacterized protein</fullName>
    </submittedName>
</protein>
<sequence length="50" mass="6016">MSMSSLKEKNRWPRRSRTTRSSTWSRWRLPVDFMAPSMAISSLYIYLLFS</sequence>
<reference evidence="3" key="1">
    <citation type="journal article" date="2009" name="Plant Mol. Biol.">
        <title>Insights into corn genes derived from large-scale cDNA sequencing.</title>
        <authorList>
            <person name="Alexandrov N.N."/>
            <person name="Brover V.V."/>
            <person name="Freidin S."/>
            <person name="Troukhan M.E."/>
            <person name="Tatarinova T.V."/>
            <person name="Zhang H."/>
            <person name="Swaller T.J."/>
            <person name="Lu Y.P."/>
            <person name="Bouck J."/>
            <person name="Flavell R.B."/>
            <person name="Feldmann K.A."/>
        </authorList>
    </citation>
    <scope>NUCLEOTIDE SEQUENCE</scope>
</reference>
<evidence type="ECO:0000256" key="1">
    <source>
        <dbReference type="SAM" id="MobiDB-lite"/>
    </source>
</evidence>
<accession>B6SSW9</accession>
<keyword evidence="2" id="KW-0812">Transmembrane</keyword>
<feature type="region of interest" description="Disordered" evidence="1">
    <location>
        <begin position="1"/>
        <end position="22"/>
    </location>
</feature>
<proteinExistence type="evidence at transcript level"/>